<organism evidence="9 10">
    <name type="scientific">Hibiscus sabdariffa</name>
    <name type="common">roselle</name>
    <dbReference type="NCBI Taxonomy" id="183260"/>
    <lineage>
        <taxon>Eukaryota</taxon>
        <taxon>Viridiplantae</taxon>
        <taxon>Streptophyta</taxon>
        <taxon>Embryophyta</taxon>
        <taxon>Tracheophyta</taxon>
        <taxon>Spermatophyta</taxon>
        <taxon>Magnoliopsida</taxon>
        <taxon>eudicotyledons</taxon>
        <taxon>Gunneridae</taxon>
        <taxon>Pentapetalae</taxon>
        <taxon>rosids</taxon>
        <taxon>malvids</taxon>
        <taxon>Malvales</taxon>
        <taxon>Malvaceae</taxon>
        <taxon>Malvoideae</taxon>
        <taxon>Hibiscus</taxon>
    </lineage>
</organism>
<keyword evidence="7" id="KW-0812">Transmembrane</keyword>
<keyword evidence="4 5" id="KW-0067">ATP-binding</keyword>
<name>A0ABR2PXI7_9ROSI</name>
<dbReference type="Proteomes" id="UP001396334">
    <property type="component" value="Unassembled WGS sequence"/>
</dbReference>
<evidence type="ECO:0000256" key="1">
    <source>
        <dbReference type="ARBA" id="ARBA00022679"/>
    </source>
</evidence>
<dbReference type="InterPro" id="IPR000719">
    <property type="entry name" value="Prot_kinase_dom"/>
</dbReference>
<dbReference type="InterPro" id="IPR008271">
    <property type="entry name" value="Ser/Thr_kinase_AS"/>
</dbReference>
<gene>
    <name evidence="9" type="ORF">V6N11_049134</name>
</gene>
<evidence type="ECO:0000259" key="8">
    <source>
        <dbReference type="PROSITE" id="PS50011"/>
    </source>
</evidence>
<keyword evidence="3" id="KW-0418">Kinase</keyword>
<feature type="binding site" evidence="5">
    <location>
        <position position="393"/>
    </location>
    <ligand>
        <name>ATP</name>
        <dbReference type="ChEBI" id="CHEBI:30616"/>
    </ligand>
</feature>
<protein>
    <recommendedName>
        <fullName evidence="8">Protein kinase domain-containing protein</fullName>
    </recommendedName>
</protein>
<dbReference type="PROSITE" id="PS00107">
    <property type="entry name" value="PROTEIN_KINASE_ATP"/>
    <property type="match status" value="1"/>
</dbReference>
<dbReference type="InterPro" id="IPR011009">
    <property type="entry name" value="Kinase-like_dom_sf"/>
</dbReference>
<dbReference type="PANTHER" id="PTHR46008:SF62">
    <property type="entry name" value="PROTEIN KINASE DOMAIN-CONTAINING PROTEIN"/>
    <property type="match status" value="1"/>
</dbReference>
<sequence>MPAAIEEEQVQRKLMICSIFFLENPKMILFQAKLRVPIAVTLLFLISQTKYVHSENNTCHGSCETSNFTRPLPFPFGFSSGCPIRLNCSFTGAMIGNFHVLNVTSRDIIVRLPSECNRQLASISALFGDNYAVSTTNSLLLQNCSNPIPAPCEIRPKYIEPSLNLNPCLAKSDNITCFAGDQSERLLSFEEVNQTECRFLFSSTSFVVDSARNSSISLELEQVNLGWWIKGPCDCDRNATCESVNRGNSTVGFNCLCREGFEGDGFRAGGGCRRACSNSPVSKCNASKYMSGKCGGTTRVFVLIGGIAVGALLMAGVALLCCYVRRRTNSMNKLMNAKRLISEAAGNSSVPFYAFREIEKATNGFSDKHRLGTGAYGAVYSGKLQNVDWVAIKRFRFRDPASIDQVMNEIKLLSSHLHRERGQGLPWTVRLTIAAETAKAIAYLHSVNPPIFHRDIKSSNILLDHNYRSKVADFGLSRLGMTESSHISTAPQGTPGYLDPQYHQYFHLSDKSDVYSFGVVLVEIITALKVVDFSRPHSEVNLAALANDQIGRGRVDEIIDSHLDQHRDAWTLASIHNVAELAFRCLAFHGDMRPTMSEVAEELEHIRLTAWVPGLCIESPSGSSSPSSDDGSERSLSTKTVKSSSVTGTQRLIAKQRRGDYNSPVSVQDDWLSGQSSPSTNSLLACASQRE</sequence>
<dbReference type="Gene3D" id="3.30.200.20">
    <property type="entry name" value="Phosphorylase Kinase, domain 1"/>
    <property type="match status" value="1"/>
</dbReference>
<proteinExistence type="predicted"/>
<dbReference type="InterPro" id="IPR017441">
    <property type="entry name" value="Protein_kinase_ATP_BS"/>
</dbReference>
<evidence type="ECO:0000256" key="3">
    <source>
        <dbReference type="ARBA" id="ARBA00022777"/>
    </source>
</evidence>
<keyword evidence="7" id="KW-1133">Transmembrane helix</keyword>
<evidence type="ECO:0000256" key="5">
    <source>
        <dbReference type="PROSITE-ProRule" id="PRU10141"/>
    </source>
</evidence>
<dbReference type="SUPFAM" id="SSF56112">
    <property type="entry name" value="Protein kinase-like (PK-like)"/>
    <property type="match status" value="1"/>
</dbReference>
<dbReference type="PROSITE" id="PS00108">
    <property type="entry name" value="PROTEIN_KINASE_ST"/>
    <property type="match status" value="1"/>
</dbReference>
<evidence type="ECO:0000256" key="2">
    <source>
        <dbReference type="ARBA" id="ARBA00022741"/>
    </source>
</evidence>
<comment type="caution">
    <text evidence="9">The sequence shown here is derived from an EMBL/GenBank/DDBJ whole genome shotgun (WGS) entry which is preliminary data.</text>
</comment>
<feature type="transmembrane region" description="Helical" evidence="7">
    <location>
        <begin position="300"/>
        <end position="324"/>
    </location>
</feature>
<evidence type="ECO:0000313" key="9">
    <source>
        <dbReference type="EMBL" id="KAK8993078.1"/>
    </source>
</evidence>
<accession>A0ABR2PXI7</accession>
<reference evidence="9 10" key="1">
    <citation type="journal article" date="2024" name="G3 (Bethesda)">
        <title>Genome assembly of Hibiscus sabdariffa L. provides insights into metabolisms of medicinal natural products.</title>
        <authorList>
            <person name="Kim T."/>
        </authorList>
    </citation>
    <scope>NUCLEOTIDE SEQUENCE [LARGE SCALE GENOMIC DNA]</scope>
    <source>
        <strain evidence="9">TK-2024</strain>
        <tissue evidence="9">Old leaves</tissue>
    </source>
</reference>
<feature type="region of interest" description="Disordered" evidence="6">
    <location>
        <begin position="619"/>
        <end position="691"/>
    </location>
</feature>
<keyword evidence="7" id="KW-0472">Membrane</keyword>
<evidence type="ECO:0000256" key="6">
    <source>
        <dbReference type="SAM" id="MobiDB-lite"/>
    </source>
</evidence>
<feature type="domain" description="Protein kinase" evidence="8">
    <location>
        <begin position="298"/>
        <end position="608"/>
    </location>
</feature>
<evidence type="ECO:0000313" key="10">
    <source>
        <dbReference type="Proteomes" id="UP001396334"/>
    </source>
</evidence>
<keyword evidence="1" id="KW-0808">Transferase</keyword>
<dbReference type="Gene3D" id="1.10.510.10">
    <property type="entry name" value="Transferase(Phosphotransferase) domain 1"/>
    <property type="match status" value="1"/>
</dbReference>
<keyword evidence="10" id="KW-1185">Reference proteome</keyword>
<dbReference type="PROSITE" id="PS50011">
    <property type="entry name" value="PROTEIN_KINASE_DOM"/>
    <property type="match status" value="1"/>
</dbReference>
<dbReference type="Gene3D" id="2.10.25.10">
    <property type="entry name" value="Laminin"/>
    <property type="match status" value="1"/>
</dbReference>
<evidence type="ECO:0000256" key="7">
    <source>
        <dbReference type="SAM" id="Phobius"/>
    </source>
</evidence>
<dbReference type="PANTHER" id="PTHR46008">
    <property type="entry name" value="LEAF RUST 10 DISEASE-RESISTANCE LOCUS RECEPTOR-LIKE PROTEIN KINASE-LIKE 1.4"/>
    <property type="match status" value="1"/>
</dbReference>
<dbReference type="EMBL" id="JBBPBN010000050">
    <property type="protein sequence ID" value="KAK8993078.1"/>
    <property type="molecule type" value="Genomic_DNA"/>
</dbReference>
<dbReference type="SMART" id="SM00220">
    <property type="entry name" value="S_TKc"/>
    <property type="match status" value="1"/>
</dbReference>
<dbReference type="Pfam" id="PF00069">
    <property type="entry name" value="Pkinase"/>
    <property type="match status" value="1"/>
</dbReference>
<feature type="compositionally biased region" description="Low complexity" evidence="6">
    <location>
        <begin position="637"/>
        <end position="649"/>
    </location>
</feature>
<evidence type="ECO:0000256" key="4">
    <source>
        <dbReference type="ARBA" id="ARBA00022840"/>
    </source>
</evidence>
<keyword evidence="2 5" id="KW-0547">Nucleotide-binding</keyword>
<feature type="compositionally biased region" description="Low complexity" evidence="6">
    <location>
        <begin position="619"/>
        <end position="629"/>
    </location>
</feature>
<feature type="compositionally biased region" description="Polar residues" evidence="6">
    <location>
        <begin position="673"/>
        <end position="683"/>
    </location>
</feature>